<gene>
    <name evidence="3" type="ORF">FYJ65_04710</name>
</gene>
<evidence type="ECO:0000313" key="4">
    <source>
        <dbReference type="Proteomes" id="UP000469424"/>
    </source>
</evidence>
<evidence type="ECO:0008006" key="5">
    <source>
        <dbReference type="Google" id="ProtNLM"/>
    </source>
</evidence>
<reference evidence="3 4" key="1">
    <citation type="submission" date="2019-08" db="EMBL/GenBank/DDBJ databases">
        <title>In-depth cultivation of the pig gut microbiome towards novel bacterial diversity and tailored functional studies.</title>
        <authorList>
            <person name="Wylensek D."/>
            <person name="Hitch T.C.A."/>
            <person name="Clavel T."/>
        </authorList>
    </citation>
    <scope>NUCLEOTIDE SEQUENCE [LARGE SCALE GENOMIC DNA]</scope>
    <source>
        <strain evidence="3 4">WCA-MUC-591-APC-4B</strain>
    </source>
</reference>
<dbReference type="EMBL" id="VUNA01000007">
    <property type="protein sequence ID" value="MST70649.1"/>
    <property type="molecule type" value="Genomic_DNA"/>
</dbReference>
<name>A0A6N7XL37_9FIRM</name>
<evidence type="ECO:0000313" key="3">
    <source>
        <dbReference type="EMBL" id="MST70649.1"/>
    </source>
</evidence>
<keyword evidence="1" id="KW-0175">Coiled coil</keyword>
<dbReference type="RefSeq" id="WP_154554214.1">
    <property type="nucleotide sequence ID" value="NZ_VUNA01000007.1"/>
</dbReference>
<keyword evidence="4" id="KW-1185">Reference proteome</keyword>
<proteinExistence type="predicted"/>
<protein>
    <recommendedName>
        <fullName evidence="5">Phage minor structural protein GP20</fullName>
    </recommendedName>
</protein>
<dbReference type="Pfam" id="PF06810">
    <property type="entry name" value="Phage_scaffold"/>
    <property type="match status" value="1"/>
</dbReference>
<feature type="region of interest" description="Disordered" evidence="2">
    <location>
        <begin position="169"/>
        <end position="194"/>
    </location>
</feature>
<dbReference type="AlphaFoldDB" id="A0A6N7XL37"/>
<feature type="compositionally biased region" description="Gly residues" evidence="2">
    <location>
        <begin position="170"/>
        <end position="183"/>
    </location>
</feature>
<feature type="coiled-coil region" evidence="1">
    <location>
        <begin position="49"/>
        <end position="107"/>
    </location>
</feature>
<comment type="caution">
    <text evidence="3">The sequence shown here is derived from an EMBL/GenBank/DDBJ whole genome shotgun (WGS) entry which is preliminary data.</text>
</comment>
<evidence type="ECO:0000256" key="1">
    <source>
        <dbReference type="SAM" id="Coils"/>
    </source>
</evidence>
<accession>A0A6N7XL37</accession>
<organism evidence="3 4">
    <name type="scientific">Mogibacterium kristiansenii</name>
    <dbReference type="NCBI Taxonomy" id="2606708"/>
    <lineage>
        <taxon>Bacteria</taxon>
        <taxon>Bacillati</taxon>
        <taxon>Bacillota</taxon>
        <taxon>Clostridia</taxon>
        <taxon>Peptostreptococcales</taxon>
        <taxon>Anaerovoracaceae</taxon>
        <taxon>Mogibacterium</taxon>
    </lineage>
</organism>
<dbReference type="InterPro" id="IPR009636">
    <property type="entry name" value="SCAF"/>
</dbReference>
<dbReference type="Proteomes" id="UP000469424">
    <property type="component" value="Unassembled WGS sequence"/>
</dbReference>
<evidence type="ECO:0000256" key="2">
    <source>
        <dbReference type="SAM" id="MobiDB-lite"/>
    </source>
</evidence>
<sequence length="210" mass="23199">MKLEELLGSELFEKVKAKMDEVNANEPDKLKHVRYADLSEGEYVGRGKYDALQTKYDSQTDELDKANTLITQLKADTQGNDELQGKITAYEGQVTDLKKQLADTKLKSAIKVALLSENAVDVDYLTFKLDESLKKNGETLELDENDSIKGWDKQIETLKTAFPTMFNSGDNGGLKPLGGGQLPKGGNNNKPEPKNLAEALKMHYEGDGAQ</sequence>